<evidence type="ECO:0000313" key="2">
    <source>
        <dbReference type="Proteomes" id="UP000827872"/>
    </source>
</evidence>
<keyword evidence="2" id="KW-1185">Reference proteome</keyword>
<comment type="caution">
    <text evidence="1">The sequence shown here is derived from an EMBL/GenBank/DDBJ whole genome shotgun (WGS) entry which is preliminary data.</text>
</comment>
<gene>
    <name evidence="1" type="primary">TFCP2_3</name>
    <name evidence="1" type="ORF">K3G42_031501</name>
</gene>
<organism evidence="1 2">
    <name type="scientific">Sphaerodactylus townsendi</name>
    <dbReference type="NCBI Taxonomy" id="933632"/>
    <lineage>
        <taxon>Eukaryota</taxon>
        <taxon>Metazoa</taxon>
        <taxon>Chordata</taxon>
        <taxon>Craniata</taxon>
        <taxon>Vertebrata</taxon>
        <taxon>Euteleostomi</taxon>
        <taxon>Lepidosauria</taxon>
        <taxon>Squamata</taxon>
        <taxon>Bifurcata</taxon>
        <taxon>Gekkota</taxon>
        <taxon>Sphaerodactylidae</taxon>
        <taxon>Sphaerodactylus</taxon>
    </lineage>
</organism>
<accession>A0ACB8EN29</accession>
<sequence>MVRPRLTIYVCQEPQQLRDQQKHEDGDAGSSTFFVYHAIYLEELTAVELTEKIAQLFSISSQQISQIYKQGPTGIHVIISDEMIQNFPDESCFVLDTMKGDTKTLMCVSQQYASSGNMDKVMQEATEGDVILSANSTKFAIPKGS</sequence>
<dbReference type="EMBL" id="CM037616">
    <property type="protein sequence ID" value="KAH7993581.1"/>
    <property type="molecule type" value="Genomic_DNA"/>
</dbReference>
<reference evidence="1" key="1">
    <citation type="submission" date="2021-08" db="EMBL/GenBank/DDBJ databases">
        <title>The first chromosome-level gecko genome reveals the dynamic sex chromosomes of Neotropical dwarf geckos (Sphaerodactylidae: Sphaerodactylus).</title>
        <authorList>
            <person name="Pinto B.J."/>
            <person name="Keating S.E."/>
            <person name="Gamble T."/>
        </authorList>
    </citation>
    <scope>NUCLEOTIDE SEQUENCE</scope>
    <source>
        <strain evidence="1">TG3544</strain>
    </source>
</reference>
<evidence type="ECO:0000313" key="1">
    <source>
        <dbReference type="EMBL" id="KAH7993581.1"/>
    </source>
</evidence>
<name>A0ACB8EN29_9SAUR</name>
<dbReference type="Proteomes" id="UP000827872">
    <property type="component" value="Linkage Group LG03"/>
</dbReference>
<protein>
    <submittedName>
        <fullName evidence="1">Transcription factor CP2</fullName>
    </submittedName>
</protein>
<proteinExistence type="predicted"/>